<dbReference type="GeneID" id="62205036"/>
<dbReference type="EMBL" id="JAAABM010000009">
    <property type="protein sequence ID" value="KAF7675048.1"/>
    <property type="molecule type" value="Genomic_DNA"/>
</dbReference>
<feature type="compositionally biased region" description="Polar residues" evidence="1">
    <location>
        <begin position="482"/>
        <end position="496"/>
    </location>
</feature>
<evidence type="ECO:0000256" key="1">
    <source>
        <dbReference type="SAM" id="MobiDB-lite"/>
    </source>
</evidence>
<evidence type="ECO:0000313" key="2">
    <source>
        <dbReference type="EMBL" id="KAF7675048.1"/>
    </source>
</evidence>
<dbReference type="SUPFAM" id="SSF54427">
    <property type="entry name" value="NTF2-like"/>
    <property type="match status" value="1"/>
</dbReference>
<reference evidence="2" key="2">
    <citation type="submission" date="2020-08" db="EMBL/GenBank/DDBJ databases">
        <title>Draft Genome Sequence of Cumin Blight Pathogen Alternaria burnsii.</title>
        <authorList>
            <person name="Feng Z."/>
        </authorList>
    </citation>
    <scope>NUCLEOTIDE SEQUENCE</scope>
    <source>
        <strain evidence="2">CBS107.38</strain>
    </source>
</reference>
<dbReference type="RefSeq" id="XP_038785330.1">
    <property type="nucleotide sequence ID" value="XM_038931858.1"/>
</dbReference>
<accession>A0A8H7B488</accession>
<sequence length="712" mass="81347">MGHPALTSREHLELLRSSAFESEHAWLYDNSYLQHEAAALALEQEIEQSHASISPDDNSDEQVRILKTQINIHRERQRALRPHLESGSDQIDEEGNECVFVPAPNQWGANGDLDEESESLSAIHNLLTWQTSYSPVSHAPHDELPSPDIPYHSLLDPTQPTTTYNLHRTREWTGSSGFRKYIYSARDYSNKYALYMLEATHRDDSQVNAADFFRVAEFPQPCISILLSGIDKKRMATKDAAYKSRSIHLKGPFSQPISEYPDRQHKIPWSPRRFKYGGRRFVWKQGDPNDDAMPETLYEYQQDWMKPGSRTGKRCDDAKPIKLVWGEKRRKGKVDSYTIHFRGGMDQVFREILLASQMARQYLGSGQQAYLLPRTHSEPKGNVDQFKTLILLRYCNASSAPRAATAGSRCDYWATALLTSSYHPDYHRSRTLFRTHLPRWAVLHIPETSDPSLSVPYQTSSTWQSNAPKLESYARLSLTPIVPQQNRQPVSSSSPHGTAARYPKRRLRASNHTLERVKVQVDLPTSTQRYHLHRLLRQPPTLPYPLHRLPRFLPEKDPPVMSSTRNTALRETTHSFCRALISPPPPSDLLLQYFSNAPKITEHGPEWSRSRLPFLAKTFSGRDGCEEYFKVMTDVLDMSLPEDAFPGKEGFIVDAEAGMVSVVGKGRFTSRKTGKGWNEQFIYRFSGFDEQGKIGHWEVWADPLSAWNAVGE</sequence>
<evidence type="ECO:0000313" key="3">
    <source>
        <dbReference type="Proteomes" id="UP000596902"/>
    </source>
</evidence>
<comment type="caution">
    <text evidence="2">The sequence shown here is derived from an EMBL/GenBank/DDBJ whole genome shotgun (WGS) entry which is preliminary data.</text>
</comment>
<organism evidence="2 3">
    <name type="scientific">Alternaria burnsii</name>
    <dbReference type="NCBI Taxonomy" id="1187904"/>
    <lineage>
        <taxon>Eukaryota</taxon>
        <taxon>Fungi</taxon>
        <taxon>Dikarya</taxon>
        <taxon>Ascomycota</taxon>
        <taxon>Pezizomycotina</taxon>
        <taxon>Dothideomycetes</taxon>
        <taxon>Pleosporomycetidae</taxon>
        <taxon>Pleosporales</taxon>
        <taxon>Pleosporineae</taxon>
        <taxon>Pleosporaceae</taxon>
        <taxon>Alternaria</taxon>
        <taxon>Alternaria sect. Alternaria</taxon>
    </lineage>
</organism>
<dbReference type="AlphaFoldDB" id="A0A8H7B488"/>
<name>A0A8H7B488_9PLEO</name>
<protein>
    <submittedName>
        <fullName evidence="2">Uncharacterized protein</fullName>
    </submittedName>
</protein>
<dbReference type="InterPro" id="IPR032710">
    <property type="entry name" value="NTF2-like_dom_sf"/>
</dbReference>
<dbReference type="Gene3D" id="3.10.450.50">
    <property type="match status" value="1"/>
</dbReference>
<gene>
    <name evidence="2" type="ORF">GT037_006811</name>
</gene>
<reference evidence="2" key="1">
    <citation type="submission" date="2020-01" db="EMBL/GenBank/DDBJ databases">
        <authorList>
            <person name="Feng Z.H.Z."/>
        </authorList>
    </citation>
    <scope>NUCLEOTIDE SEQUENCE</scope>
    <source>
        <strain evidence="2">CBS107.38</strain>
    </source>
</reference>
<keyword evidence="3" id="KW-1185">Reference proteome</keyword>
<feature type="region of interest" description="Disordered" evidence="1">
    <location>
        <begin position="481"/>
        <end position="510"/>
    </location>
</feature>
<dbReference type="Proteomes" id="UP000596902">
    <property type="component" value="Unassembled WGS sequence"/>
</dbReference>
<proteinExistence type="predicted"/>